<dbReference type="InterPro" id="IPR014840">
    <property type="entry name" value="HRD"/>
</dbReference>
<dbReference type="PANTHER" id="PTHR21669">
    <property type="entry name" value="CAPZ-INTERACTING PROTEIN AND RELATED PROTEINS"/>
    <property type="match status" value="1"/>
</dbReference>
<dbReference type="Proteomes" id="UP000046393">
    <property type="component" value="Unplaced"/>
</dbReference>
<dbReference type="Pfam" id="PF08729">
    <property type="entry name" value="HUN"/>
    <property type="match status" value="1"/>
</dbReference>
<reference evidence="3" key="1">
    <citation type="submission" date="2017-02" db="UniProtKB">
        <authorList>
            <consortium name="WormBaseParasite"/>
        </authorList>
    </citation>
    <scope>IDENTIFICATION</scope>
</reference>
<evidence type="ECO:0000313" key="3">
    <source>
        <dbReference type="WBParaSite" id="SMUV_0000602301-mRNA-1"/>
    </source>
</evidence>
<name>A0A0N5AN48_9BILA</name>
<dbReference type="AlphaFoldDB" id="A0A0N5AN48"/>
<feature type="domain" description="Hpc2-related" evidence="1">
    <location>
        <begin position="2"/>
        <end position="43"/>
    </location>
</feature>
<dbReference type="GO" id="GO:0006325">
    <property type="term" value="P:chromatin organization"/>
    <property type="evidence" value="ECO:0007669"/>
    <property type="project" value="TreeGrafter"/>
</dbReference>
<sequence length="73" mass="8411">MDKTVGYDLSDPFIDDTEAYDEQVPSTMDTAKGGFYVNRGRLDFRLKYMDESDNDDDGSLKKKASEKVSFFFF</sequence>
<dbReference type="WBParaSite" id="SMUV_0000602301-mRNA-1">
    <property type="protein sequence ID" value="SMUV_0000602301-mRNA-1"/>
    <property type="gene ID" value="SMUV_0000602301"/>
</dbReference>
<protein>
    <submittedName>
        <fullName evidence="3">HUN domain-containing protein</fullName>
    </submittedName>
</protein>
<dbReference type="GO" id="GO:0005634">
    <property type="term" value="C:nucleus"/>
    <property type="evidence" value="ECO:0007669"/>
    <property type="project" value="TreeGrafter"/>
</dbReference>
<keyword evidence="2" id="KW-1185">Reference proteome</keyword>
<organism evidence="2 3">
    <name type="scientific">Syphacia muris</name>
    <dbReference type="NCBI Taxonomy" id="451379"/>
    <lineage>
        <taxon>Eukaryota</taxon>
        <taxon>Metazoa</taxon>
        <taxon>Ecdysozoa</taxon>
        <taxon>Nematoda</taxon>
        <taxon>Chromadorea</taxon>
        <taxon>Rhabditida</taxon>
        <taxon>Spirurina</taxon>
        <taxon>Oxyuridomorpha</taxon>
        <taxon>Oxyuroidea</taxon>
        <taxon>Oxyuridae</taxon>
        <taxon>Syphacia</taxon>
    </lineage>
</organism>
<evidence type="ECO:0000313" key="2">
    <source>
        <dbReference type="Proteomes" id="UP000046393"/>
    </source>
</evidence>
<dbReference type="PANTHER" id="PTHR21669:SF28">
    <property type="entry name" value="YEMANUCLEIN"/>
    <property type="match status" value="1"/>
</dbReference>
<dbReference type="STRING" id="451379.A0A0N5AN48"/>
<accession>A0A0N5AN48</accession>
<evidence type="ECO:0000259" key="1">
    <source>
        <dbReference type="Pfam" id="PF08729"/>
    </source>
</evidence>
<proteinExistence type="predicted"/>